<keyword evidence="2" id="KW-0813">Transport</keyword>
<comment type="caution">
    <text evidence="7">The sequence shown here is derived from an EMBL/GenBank/DDBJ whole genome shotgun (WGS) entry which is preliminary data.</text>
</comment>
<feature type="transmembrane region" description="Helical" evidence="6">
    <location>
        <begin position="60"/>
        <end position="80"/>
    </location>
</feature>
<evidence type="ECO:0008006" key="9">
    <source>
        <dbReference type="Google" id="ProtNLM"/>
    </source>
</evidence>
<feature type="transmembrane region" description="Helical" evidence="6">
    <location>
        <begin position="92"/>
        <end position="114"/>
    </location>
</feature>
<dbReference type="OrthoDB" id="2130629at2759"/>
<dbReference type="Gene3D" id="1.20.1250.20">
    <property type="entry name" value="MFS general substrate transporter like domains"/>
    <property type="match status" value="1"/>
</dbReference>
<dbReference type="SUPFAM" id="SSF103473">
    <property type="entry name" value="MFS general substrate transporter"/>
    <property type="match status" value="1"/>
</dbReference>
<keyword evidence="3 6" id="KW-0812">Transmembrane</keyword>
<evidence type="ECO:0000313" key="8">
    <source>
        <dbReference type="Proteomes" id="UP001140513"/>
    </source>
</evidence>
<dbReference type="InterPro" id="IPR036259">
    <property type="entry name" value="MFS_trans_sf"/>
</dbReference>
<dbReference type="Proteomes" id="UP001140513">
    <property type="component" value="Unassembled WGS sequence"/>
</dbReference>
<dbReference type="RefSeq" id="XP_056075315.1">
    <property type="nucleotide sequence ID" value="XM_056211842.1"/>
</dbReference>
<feature type="transmembrane region" description="Helical" evidence="6">
    <location>
        <begin position="161"/>
        <end position="181"/>
    </location>
</feature>
<evidence type="ECO:0000313" key="7">
    <source>
        <dbReference type="EMBL" id="KAJ4358456.1"/>
    </source>
</evidence>
<feature type="transmembrane region" description="Helical" evidence="6">
    <location>
        <begin position="126"/>
        <end position="149"/>
    </location>
</feature>
<evidence type="ECO:0000256" key="4">
    <source>
        <dbReference type="ARBA" id="ARBA00022989"/>
    </source>
</evidence>
<reference evidence="7" key="1">
    <citation type="submission" date="2022-10" db="EMBL/GenBank/DDBJ databases">
        <title>Tapping the CABI collections for fungal endophytes: first genome assemblies for Collariella, Neodidymelliopsis, Ascochyta clinopodiicola, Didymella pomorum, Didymosphaeria variabile, Neocosmospora piperis and Neocucurbitaria cava.</title>
        <authorList>
            <person name="Hill R."/>
        </authorList>
    </citation>
    <scope>NUCLEOTIDE SEQUENCE</scope>
    <source>
        <strain evidence="7">IMI 356815</strain>
    </source>
</reference>
<organism evidence="7 8">
    <name type="scientific">Didymosphaeria variabile</name>
    <dbReference type="NCBI Taxonomy" id="1932322"/>
    <lineage>
        <taxon>Eukaryota</taxon>
        <taxon>Fungi</taxon>
        <taxon>Dikarya</taxon>
        <taxon>Ascomycota</taxon>
        <taxon>Pezizomycotina</taxon>
        <taxon>Dothideomycetes</taxon>
        <taxon>Pleosporomycetidae</taxon>
        <taxon>Pleosporales</taxon>
        <taxon>Massarineae</taxon>
        <taxon>Didymosphaeriaceae</taxon>
        <taxon>Didymosphaeria</taxon>
    </lineage>
</organism>
<protein>
    <recommendedName>
        <fullName evidence="9">MFS general substrate transporter</fullName>
    </recommendedName>
</protein>
<dbReference type="PANTHER" id="PTHR42718">
    <property type="entry name" value="MAJOR FACILITATOR SUPERFAMILY MULTIDRUG TRANSPORTER MFSC"/>
    <property type="match status" value="1"/>
</dbReference>
<dbReference type="EMBL" id="JAPEUX010000002">
    <property type="protein sequence ID" value="KAJ4358456.1"/>
    <property type="molecule type" value="Genomic_DNA"/>
</dbReference>
<evidence type="ECO:0000256" key="2">
    <source>
        <dbReference type="ARBA" id="ARBA00022448"/>
    </source>
</evidence>
<evidence type="ECO:0000256" key="6">
    <source>
        <dbReference type="SAM" id="Phobius"/>
    </source>
</evidence>
<accession>A0A9W8XT81</accession>
<proteinExistence type="predicted"/>
<evidence type="ECO:0000256" key="1">
    <source>
        <dbReference type="ARBA" id="ARBA00004141"/>
    </source>
</evidence>
<dbReference type="PANTHER" id="PTHR42718:SF9">
    <property type="entry name" value="MAJOR FACILITATOR SUPERFAMILY MULTIDRUG TRANSPORTER MFSC"/>
    <property type="match status" value="1"/>
</dbReference>
<gene>
    <name evidence="7" type="ORF">N0V89_003039</name>
</gene>
<name>A0A9W8XT81_9PLEO</name>
<keyword evidence="5 6" id="KW-0472">Membrane</keyword>
<dbReference type="AlphaFoldDB" id="A0A9W8XT81"/>
<keyword evidence="4 6" id="KW-1133">Transmembrane helix</keyword>
<dbReference type="GO" id="GO:0016020">
    <property type="term" value="C:membrane"/>
    <property type="evidence" value="ECO:0007669"/>
    <property type="project" value="UniProtKB-SubCell"/>
</dbReference>
<evidence type="ECO:0000256" key="3">
    <source>
        <dbReference type="ARBA" id="ARBA00022692"/>
    </source>
</evidence>
<sequence length="196" mass="20694">MAVLYGSYQTVIYYAVLQAQEISKLSPGATAIRFLPMGASGFATNMVLAKWMKKMNVRYLMTLGMVLTAASPVPASLMPAEDPNFWKYVMPTSVMVVVGVSICYICITNIMLSAVPMNVKSLCGGLVNTAFQIGSGVSLALAAAVVDAVDIKKGHSLATQYQTGLFCCIGLGILGLVVSLVGMRGLNTKVSGETVH</sequence>
<evidence type="ECO:0000256" key="5">
    <source>
        <dbReference type="ARBA" id="ARBA00023136"/>
    </source>
</evidence>
<keyword evidence="8" id="KW-1185">Reference proteome</keyword>
<dbReference type="GeneID" id="80906569"/>
<comment type="subcellular location">
    <subcellularLocation>
        <location evidence="1">Membrane</location>
        <topology evidence="1">Multi-pass membrane protein</topology>
    </subcellularLocation>
</comment>